<dbReference type="InterPro" id="IPR006179">
    <property type="entry name" value="5_nucleotidase/apyrase"/>
</dbReference>
<evidence type="ECO:0000259" key="3">
    <source>
        <dbReference type="Pfam" id="PF00149"/>
    </source>
</evidence>
<dbReference type="Pfam" id="PF02872">
    <property type="entry name" value="5_nucleotid_C"/>
    <property type="match status" value="1"/>
</dbReference>
<dbReference type="InterPro" id="IPR029052">
    <property type="entry name" value="Metallo-depent_PP-like"/>
</dbReference>
<dbReference type="PANTHER" id="PTHR11575:SF6">
    <property type="entry name" value="2',3'-CYCLIC-NUCLEOTIDE 2'-PHOSPHODIESTERASE_3'-NUCLEOTIDASE"/>
    <property type="match status" value="1"/>
</dbReference>
<evidence type="ECO:0000313" key="6">
    <source>
        <dbReference type="Proteomes" id="UP000297635"/>
    </source>
</evidence>
<dbReference type="PRINTS" id="PR01607">
    <property type="entry name" value="APYRASEFAMLY"/>
</dbReference>
<dbReference type="AlphaFoldDB" id="A0A4Z0V829"/>
<proteinExistence type="inferred from homology"/>
<dbReference type="Pfam" id="PF00149">
    <property type="entry name" value="Metallophos"/>
    <property type="match status" value="1"/>
</dbReference>
<evidence type="ECO:0000256" key="2">
    <source>
        <dbReference type="RuleBase" id="RU362119"/>
    </source>
</evidence>
<dbReference type="Gene3D" id="3.60.21.10">
    <property type="match status" value="1"/>
</dbReference>
<evidence type="ECO:0000259" key="4">
    <source>
        <dbReference type="Pfam" id="PF02872"/>
    </source>
</evidence>
<evidence type="ECO:0000313" key="5">
    <source>
        <dbReference type="EMBL" id="TGG39522.1"/>
    </source>
</evidence>
<feature type="domain" description="Calcineurin-like phosphoesterase" evidence="3">
    <location>
        <begin position="6"/>
        <end position="235"/>
    </location>
</feature>
<keyword evidence="2" id="KW-0378">Hydrolase</keyword>
<dbReference type="Gene3D" id="3.90.780.10">
    <property type="entry name" value="5'-Nucleotidase, C-terminal domain"/>
    <property type="match status" value="1"/>
</dbReference>
<comment type="similarity">
    <text evidence="2">Belongs to the 5'-nucleotidase family.</text>
</comment>
<feature type="domain" description="5'-Nucleotidase C-terminal" evidence="4">
    <location>
        <begin position="311"/>
        <end position="485"/>
    </location>
</feature>
<reference evidence="5 6" key="1">
    <citation type="submission" date="2019-02" db="EMBL/GenBank/DDBJ databases">
        <title>Isolation and identification of novel species under the genus Muribaculum.</title>
        <authorList>
            <person name="Miyake S."/>
            <person name="Ding Y."/>
            <person name="Low A."/>
            <person name="Soh M."/>
            <person name="Seedorf H."/>
        </authorList>
    </citation>
    <scope>NUCLEOTIDE SEQUENCE [LARGE SCALE GENOMIC DNA]</scope>
    <source>
        <strain evidence="5 6">TLL-A3</strain>
    </source>
</reference>
<dbReference type="RefSeq" id="WP_135470137.1">
    <property type="nucleotide sequence ID" value="NZ_CASGTF010000011.1"/>
</dbReference>
<sequence length="553" mass="61747">MKKVFKIISTGDVHGMLFPYDFTTLSPAPGSLARVSAYVESQRAVMGEDSVLLLDNGDILQGQPAVYLYNFIETGTAHPVARVMKRMRYDAMTIGNHDIETGHPVYDRFRADLAPIPLLGANVTDISTGEPYFKPYTVVERNGVRFAVLGLLTSAIPAWLPEKLWEGLDVEPMVESARRWMRHIRERESPDVVIGLFHSGYHSTHPTWKWMENASDIVAREVDGFDLIIMGHDHSRAVIREENGTLLINPGAYATHVAETVVTVEQDDYGRVVDCNVDGRVVSVADHEPDEGFLEEFAPERKLTQEFVEKVIGEATGDFGVRDAYFGPSAFMELIHTLQLEISGADISLAAPLSFDAVIRKGTLRMSDMFALYKYENQLCTLAMTGEEVKNHLEMSYNLWTAVMGSPCDPLLKFASGNPVKGDYSRLINPSYNFDSAFGVNYTVDVTCPKGQKICISSMADGTPFDLKRTYRVAVNAYRANGGGELITRGAGISHDELKSRVLDATELDLRYYLMKAIERKGMISPVVTRNWRFVPEEIVDAAIPRDRHRLFA</sequence>
<dbReference type="SUPFAM" id="SSF56300">
    <property type="entry name" value="Metallo-dependent phosphatases"/>
    <property type="match status" value="1"/>
</dbReference>
<protein>
    <submittedName>
        <fullName evidence="5">Bifunctional metallophosphatase/5'-nucleotidase</fullName>
    </submittedName>
</protein>
<accession>A0A4Z0V829</accession>
<dbReference type="GO" id="GO:0016787">
    <property type="term" value="F:hydrolase activity"/>
    <property type="evidence" value="ECO:0007669"/>
    <property type="project" value="UniProtKB-KW"/>
</dbReference>
<dbReference type="SUPFAM" id="SSF55816">
    <property type="entry name" value="5'-nucleotidase (syn. UDP-sugar hydrolase), C-terminal domain"/>
    <property type="match status" value="1"/>
</dbReference>
<keyword evidence="6" id="KW-1185">Reference proteome</keyword>
<dbReference type="InterPro" id="IPR036907">
    <property type="entry name" value="5'-Nucleotdase_C_sf"/>
</dbReference>
<dbReference type="GO" id="GO:0030288">
    <property type="term" value="C:outer membrane-bounded periplasmic space"/>
    <property type="evidence" value="ECO:0007669"/>
    <property type="project" value="TreeGrafter"/>
</dbReference>
<dbReference type="InterPro" id="IPR004843">
    <property type="entry name" value="Calcineurin-like_PHP"/>
</dbReference>
<name>A0A4Z0V829_9BACT</name>
<dbReference type="GO" id="GO:0000166">
    <property type="term" value="F:nucleotide binding"/>
    <property type="evidence" value="ECO:0007669"/>
    <property type="project" value="UniProtKB-KW"/>
</dbReference>
<dbReference type="EMBL" id="SJSA01000001">
    <property type="protein sequence ID" value="TGG39522.1"/>
    <property type="molecule type" value="Genomic_DNA"/>
</dbReference>
<keyword evidence="1" id="KW-0732">Signal</keyword>
<dbReference type="PANTHER" id="PTHR11575">
    <property type="entry name" value="5'-NUCLEOTIDASE-RELATED"/>
    <property type="match status" value="1"/>
</dbReference>
<dbReference type="GO" id="GO:0009166">
    <property type="term" value="P:nucleotide catabolic process"/>
    <property type="evidence" value="ECO:0007669"/>
    <property type="project" value="InterPro"/>
</dbReference>
<evidence type="ECO:0000256" key="1">
    <source>
        <dbReference type="ARBA" id="ARBA00022729"/>
    </source>
</evidence>
<comment type="caution">
    <text evidence="5">The sequence shown here is derived from an EMBL/GenBank/DDBJ whole genome shotgun (WGS) entry which is preliminary data.</text>
</comment>
<dbReference type="Proteomes" id="UP000297635">
    <property type="component" value="Unassembled WGS sequence"/>
</dbReference>
<organism evidence="5 6">
    <name type="scientific">Duncaniella freteri</name>
    <dbReference type="NCBI Taxonomy" id="2530391"/>
    <lineage>
        <taxon>Bacteria</taxon>
        <taxon>Pseudomonadati</taxon>
        <taxon>Bacteroidota</taxon>
        <taxon>Bacteroidia</taxon>
        <taxon>Bacteroidales</taxon>
        <taxon>Muribaculaceae</taxon>
        <taxon>Duncaniella</taxon>
    </lineage>
</organism>
<gene>
    <name evidence="5" type="ORF">EZ315_01935</name>
</gene>
<dbReference type="InterPro" id="IPR008334">
    <property type="entry name" value="5'-Nucleotdase_C"/>
</dbReference>
<keyword evidence="2" id="KW-0547">Nucleotide-binding</keyword>
<dbReference type="GeneID" id="82148533"/>